<evidence type="ECO:0000313" key="2">
    <source>
        <dbReference type="EMBL" id="KEZ52977.1"/>
    </source>
</evidence>
<sequence length="111" mass="12789">MPRNAMMEMEQLTDPAYYIVLSLLEEKHGYLIMKHIEELTGGEFIIGPATLYTLTKKLLDAEMISLSASQDDRRKVYKATEKGRKLLELEIGRRQRMAAHGMDAFKKNKEV</sequence>
<reference evidence="2 3" key="1">
    <citation type="journal article" date="2005" name="Int. J. Syst. Evol. Microbiol.">
        <title>Bacillus cibi sp. nov., isolated from jeotgal, a traditional Korean fermented seafood.</title>
        <authorList>
            <person name="Yoon J.H."/>
            <person name="Lee C.H."/>
            <person name="Oh T.K."/>
        </authorList>
    </citation>
    <scope>NUCLEOTIDE SEQUENCE [LARGE SCALE GENOMIC DNA]</scope>
    <source>
        <strain evidence="2 3">DSM 16189</strain>
    </source>
</reference>
<gene>
    <name evidence="2" type="ORF">GS18_0209160</name>
</gene>
<dbReference type="RefSeq" id="WP_029280384.1">
    <property type="nucleotide sequence ID" value="NZ_CP176757.1"/>
</dbReference>
<evidence type="ECO:0000259" key="1">
    <source>
        <dbReference type="Pfam" id="PF03551"/>
    </source>
</evidence>
<dbReference type="Gene3D" id="1.10.10.10">
    <property type="entry name" value="Winged helix-like DNA-binding domain superfamily/Winged helix DNA-binding domain"/>
    <property type="match status" value="1"/>
</dbReference>
<dbReference type="InterPro" id="IPR005149">
    <property type="entry name" value="Tscrpt_reg_PadR_N"/>
</dbReference>
<comment type="caution">
    <text evidence="2">The sequence shown here is derived from an EMBL/GenBank/DDBJ whole genome shotgun (WGS) entry which is preliminary data.</text>
</comment>
<evidence type="ECO:0000313" key="3">
    <source>
        <dbReference type="Proteomes" id="UP000028549"/>
    </source>
</evidence>
<dbReference type="STRING" id="246786.GS18_0209160"/>
<protein>
    <submittedName>
        <fullName evidence="2">PadR family transcriptional regulator</fullName>
    </submittedName>
</protein>
<keyword evidence="3" id="KW-1185">Reference proteome</keyword>
<accession>A0A084H065</accession>
<dbReference type="PANTHER" id="PTHR33169:SF13">
    <property type="entry name" value="PADR-FAMILY TRANSCRIPTIONAL REGULATOR"/>
    <property type="match status" value="1"/>
</dbReference>
<organism evidence="2 3">
    <name type="scientific">Metabacillus indicus</name>
    <name type="common">Bacillus indicus</name>
    <dbReference type="NCBI Taxonomy" id="246786"/>
    <lineage>
        <taxon>Bacteria</taxon>
        <taxon>Bacillati</taxon>
        <taxon>Bacillota</taxon>
        <taxon>Bacilli</taxon>
        <taxon>Bacillales</taxon>
        <taxon>Bacillaceae</taxon>
        <taxon>Metabacillus</taxon>
    </lineage>
</organism>
<dbReference type="PANTHER" id="PTHR33169">
    <property type="entry name" value="PADR-FAMILY TRANSCRIPTIONAL REGULATOR"/>
    <property type="match status" value="1"/>
</dbReference>
<dbReference type="Proteomes" id="UP000028549">
    <property type="component" value="Unassembled WGS sequence"/>
</dbReference>
<feature type="domain" description="Transcription regulator PadR N-terminal" evidence="1">
    <location>
        <begin position="20"/>
        <end position="88"/>
    </location>
</feature>
<dbReference type="AlphaFoldDB" id="A0A084H065"/>
<dbReference type="InterPro" id="IPR036390">
    <property type="entry name" value="WH_DNA-bd_sf"/>
</dbReference>
<dbReference type="Pfam" id="PF03551">
    <property type="entry name" value="PadR"/>
    <property type="match status" value="1"/>
</dbReference>
<dbReference type="InterPro" id="IPR036388">
    <property type="entry name" value="WH-like_DNA-bd_sf"/>
</dbReference>
<dbReference type="EMBL" id="JNVC02000004">
    <property type="protein sequence ID" value="KEZ52977.1"/>
    <property type="molecule type" value="Genomic_DNA"/>
</dbReference>
<dbReference type="InterPro" id="IPR052509">
    <property type="entry name" value="Metal_resp_DNA-bind_regulator"/>
</dbReference>
<dbReference type="SUPFAM" id="SSF46785">
    <property type="entry name" value="Winged helix' DNA-binding domain"/>
    <property type="match status" value="1"/>
</dbReference>
<name>A0A084H065_METID</name>
<proteinExistence type="predicted"/>